<protein>
    <submittedName>
        <fullName evidence="3">Uncharacterized protein</fullName>
    </submittedName>
</protein>
<keyword evidence="4" id="KW-1185">Reference proteome</keyword>
<sequence>MSRRILAWLFMVVVFVGSFAAPVRSSQDEDGRSVWAAGGGVVTAGNDDDRAYGYRGGKIWNRRSLGARATLPPAPVSNKKKAAAMPTPPSPTRM</sequence>
<proteinExistence type="predicted"/>
<organism evidence="3 4">
    <name type="scientific">Miscanthus lutarioriparius</name>
    <dbReference type="NCBI Taxonomy" id="422564"/>
    <lineage>
        <taxon>Eukaryota</taxon>
        <taxon>Viridiplantae</taxon>
        <taxon>Streptophyta</taxon>
        <taxon>Embryophyta</taxon>
        <taxon>Tracheophyta</taxon>
        <taxon>Spermatophyta</taxon>
        <taxon>Magnoliopsida</taxon>
        <taxon>Liliopsida</taxon>
        <taxon>Poales</taxon>
        <taxon>Poaceae</taxon>
        <taxon>PACMAD clade</taxon>
        <taxon>Panicoideae</taxon>
        <taxon>Andropogonodae</taxon>
        <taxon>Andropogoneae</taxon>
        <taxon>Saccharinae</taxon>
        <taxon>Miscanthus</taxon>
    </lineage>
</organism>
<gene>
    <name evidence="3" type="ORF">NCGR_LOCUS61548</name>
</gene>
<dbReference type="EMBL" id="CAJGYO010000018">
    <property type="protein sequence ID" value="CAD6337450.1"/>
    <property type="molecule type" value="Genomic_DNA"/>
</dbReference>
<dbReference type="AlphaFoldDB" id="A0A811S7A5"/>
<feature type="signal peptide" evidence="2">
    <location>
        <begin position="1"/>
        <end position="20"/>
    </location>
</feature>
<keyword evidence="2" id="KW-0732">Signal</keyword>
<reference evidence="3" key="1">
    <citation type="submission" date="2020-10" db="EMBL/GenBank/DDBJ databases">
        <authorList>
            <person name="Han B."/>
            <person name="Lu T."/>
            <person name="Zhao Q."/>
            <person name="Huang X."/>
            <person name="Zhao Y."/>
        </authorList>
    </citation>
    <scope>NUCLEOTIDE SEQUENCE</scope>
</reference>
<evidence type="ECO:0000313" key="3">
    <source>
        <dbReference type="EMBL" id="CAD6337450.1"/>
    </source>
</evidence>
<comment type="caution">
    <text evidence="3">The sequence shown here is derived from an EMBL/GenBank/DDBJ whole genome shotgun (WGS) entry which is preliminary data.</text>
</comment>
<name>A0A811S7A5_9POAL</name>
<evidence type="ECO:0000256" key="1">
    <source>
        <dbReference type="SAM" id="MobiDB-lite"/>
    </source>
</evidence>
<feature type="chain" id="PRO_5032430366" evidence="2">
    <location>
        <begin position="21"/>
        <end position="94"/>
    </location>
</feature>
<evidence type="ECO:0000256" key="2">
    <source>
        <dbReference type="SAM" id="SignalP"/>
    </source>
</evidence>
<feature type="region of interest" description="Disordered" evidence="1">
    <location>
        <begin position="70"/>
        <end position="94"/>
    </location>
</feature>
<accession>A0A811S7A5</accession>
<evidence type="ECO:0000313" key="4">
    <source>
        <dbReference type="Proteomes" id="UP000604825"/>
    </source>
</evidence>
<dbReference type="Proteomes" id="UP000604825">
    <property type="component" value="Unassembled WGS sequence"/>
</dbReference>